<gene>
    <name evidence="1" type="ORF">GCM10009118_14320</name>
</gene>
<reference evidence="1 2" key="1">
    <citation type="journal article" date="2019" name="Int. J. Syst. Evol. Microbiol.">
        <title>The Global Catalogue of Microorganisms (GCM) 10K type strain sequencing project: providing services to taxonomists for standard genome sequencing and annotation.</title>
        <authorList>
            <consortium name="The Broad Institute Genomics Platform"/>
            <consortium name="The Broad Institute Genome Sequencing Center for Infectious Disease"/>
            <person name="Wu L."/>
            <person name="Ma J."/>
        </authorList>
    </citation>
    <scope>NUCLEOTIDE SEQUENCE [LARGE SCALE GENOMIC DNA]</scope>
    <source>
        <strain evidence="1 2">JCM 16083</strain>
    </source>
</reference>
<sequence length="174" mass="20321">MEENKMRQINNNKYLREFVFSSAEEASTFFNNQTTEKKLSLEDTFGDNYYCYVCYDSLTKEVEFILSFSSDTSEDNLFFLFWENRLILDTGTTIYLIDKNLNIKSSLEITTPLVGLHSINKDRLLILEEAYLRIIDSNGNIIKAELFDLLEDFSIKNNVLSIQTCEESRIIELI</sequence>
<comment type="caution">
    <text evidence="1">The sequence shown here is derived from an EMBL/GenBank/DDBJ whole genome shotgun (WGS) entry which is preliminary data.</text>
</comment>
<protein>
    <submittedName>
        <fullName evidence="1">Uncharacterized protein</fullName>
    </submittedName>
</protein>
<keyword evidence="2" id="KW-1185">Reference proteome</keyword>
<proteinExistence type="predicted"/>
<organism evidence="1 2">
    <name type="scientific">Wandonia haliotis</name>
    <dbReference type="NCBI Taxonomy" id="574963"/>
    <lineage>
        <taxon>Bacteria</taxon>
        <taxon>Pseudomonadati</taxon>
        <taxon>Bacteroidota</taxon>
        <taxon>Flavobacteriia</taxon>
        <taxon>Flavobacteriales</taxon>
        <taxon>Crocinitomicaceae</taxon>
        <taxon>Wandonia</taxon>
    </lineage>
</organism>
<name>A0ABN1MQ33_9FLAO</name>
<evidence type="ECO:0000313" key="2">
    <source>
        <dbReference type="Proteomes" id="UP001501126"/>
    </source>
</evidence>
<accession>A0ABN1MQ33</accession>
<dbReference type="EMBL" id="BAAAFH010000007">
    <property type="protein sequence ID" value="GAA0875024.1"/>
    <property type="molecule type" value="Genomic_DNA"/>
</dbReference>
<evidence type="ECO:0000313" key="1">
    <source>
        <dbReference type="EMBL" id="GAA0875024.1"/>
    </source>
</evidence>
<dbReference type="Proteomes" id="UP001501126">
    <property type="component" value="Unassembled WGS sequence"/>
</dbReference>